<feature type="domain" description="AAA+ ATPase" evidence="2">
    <location>
        <begin position="28"/>
        <end position="356"/>
    </location>
</feature>
<dbReference type="PANTHER" id="PTHR43581:SF3">
    <property type="entry name" value="AAA+ ATPASE DOMAIN-CONTAINING PROTEIN"/>
    <property type="match status" value="1"/>
</dbReference>
<gene>
    <name evidence="3" type="ORF">NCI00_24615</name>
</gene>
<dbReference type="Gene3D" id="3.40.50.300">
    <property type="entry name" value="P-loop containing nucleotide triphosphate hydrolases"/>
    <property type="match status" value="1"/>
</dbReference>
<dbReference type="InterPro" id="IPR051396">
    <property type="entry name" value="Bact_Antivir_Def_Nuclease"/>
</dbReference>
<evidence type="ECO:0000313" key="4">
    <source>
        <dbReference type="Proteomes" id="UP001204772"/>
    </source>
</evidence>
<dbReference type="InterPro" id="IPR041685">
    <property type="entry name" value="AAA_GajA/Old/RecF-like"/>
</dbReference>
<reference evidence="3 4" key="1">
    <citation type="submission" date="2022-06" db="EMBL/GenBank/DDBJ databases">
        <title>Runella sp. S5 genome sequencing.</title>
        <authorList>
            <person name="Park S."/>
        </authorList>
    </citation>
    <scope>NUCLEOTIDE SEQUENCE [LARGE SCALE GENOMIC DNA]</scope>
    <source>
        <strain evidence="3 4">S5</strain>
    </source>
</reference>
<keyword evidence="1" id="KW-0175">Coiled coil</keyword>
<proteinExistence type="predicted"/>
<dbReference type="Pfam" id="PF13175">
    <property type="entry name" value="AAA_15"/>
    <property type="match status" value="1"/>
</dbReference>
<dbReference type="PANTHER" id="PTHR43581">
    <property type="entry name" value="ATP/GTP PHOSPHATASE"/>
    <property type="match status" value="1"/>
</dbReference>
<evidence type="ECO:0000259" key="2">
    <source>
        <dbReference type="SMART" id="SM00382"/>
    </source>
</evidence>
<dbReference type="SUPFAM" id="SSF52540">
    <property type="entry name" value="P-loop containing nucleoside triphosphate hydrolases"/>
    <property type="match status" value="1"/>
</dbReference>
<accession>A0ABT1FV57</accession>
<dbReference type="EMBL" id="JAMZEL010000014">
    <property type="protein sequence ID" value="MCP1385644.1"/>
    <property type="molecule type" value="Genomic_DNA"/>
</dbReference>
<name>A0ABT1FV57_9BACT</name>
<dbReference type="InterPro" id="IPR027417">
    <property type="entry name" value="P-loop_NTPase"/>
</dbReference>
<dbReference type="Proteomes" id="UP001204772">
    <property type="component" value="Unassembled WGS sequence"/>
</dbReference>
<comment type="caution">
    <text evidence="3">The sequence shown here is derived from an EMBL/GenBank/DDBJ whole genome shotgun (WGS) entry which is preliminary data.</text>
</comment>
<dbReference type="RefSeq" id="WP_253532150.1">
    <property type="nucleotide sequence ID" value="NZ_JAMZEL010000014.1"/>
</dbReference>
<sequence>MEEIFVTKLRINKVRHLENLEIPLSETERKHLILTGKNGSGKTSVLEGINVFLNWILNNKSQETEVEENVRQYKGYRNAIKEREGRMAKGYNESYGHYQWKGDAISAQDMQSKIVRYQKFVETYVPVQLFGNVDLYSEGPFQQMSWRFGNFILKYFPSKRSFQPRESLGPQKIELKEQYDIKENANENFVRQLVNLRLDLLDAKDTGKKWEVEKVENWFKQFESTLRKAFDDESLELVFDRGNFNYNIVTKGKELFNLNQLSDGYAAFLSIVSELMMRMDKKFDTIRPYDLQGIVLIDEIETHLHIDLQKKILPFLTSFFPKIQFIVTTHSPFVLSSVDNAVIYDLEKQERVEDLSAYSYTNIVRGYFGIDEYSNEIKEKVAHYEDLINKMKGEEAKLSVEEKEMFYELKKYFKELPKSLSPELQLKILQLELAQLAQ</sequence>
<dbReference type="SMART" id="SM00382">
    <property type="entry name" value="AAA"/>
    <property type="match status" value="1"/>
</dbReference>
<evidence type="ECO:0000313" key="3">
    <source>
        <dbReference type="EMBL" id="MCP1385644.1"/>
    </source>
</evidence>
<feature type="coiled-coil region" evidence="1">
    <location>
        <begin position="370"/>
        <end position="404"/>
    </location>
</feature>
<keyword evidence="4" id="KW-1185">Reference proteome</keyword>
<evidence type="ECO:0000256" key="1">
    <source>
        <dbReference type="SAM" id="Coils"/>
    </source>
</evidence>
<dbReference type="InterPro" id="IPR003593">
    <property type="entry name" value="AAA+_ATPase"/>
</dbReference>
<protein>
    <submittedName>
        <fullName evidence="3">AAA family ATPase</fullName>
    </submittedName>
</protein>
<organism evidence="3 4">
    <name type="scientific">Runella salmonicolor</name>
    <dbReference type="NCBI Taxonomy" id="2950278"/>
    <lineage>
        <taxon>Bacteria</taxon>
        <taxon>Pseudomonadati</taxon>
        <taxon>Bacteroidota</taxon>
        <taxon>Cytophagia</taxon>
        <taxon>Cytophagales</taxon>
        <taxon>Spirosomataceae</taxon>
        <taxon>Runella</taxon>
    </lineage>
</organism>